<accession>A0A6F8T6I9</accession>
<protein>
    <recommendedName>
        <fullName evidence="3">Lipoprotein</fullName>
    </recommendedName>
</protein>
<dbReference type="AlphaFoldDB" id="A0A6F8T6I9"/>
<dbReference type="RefSeq" id="WP_173237281.1">
    <property type="nucleotide sequence ID" value="NZ_AP022839.1"/>
</dbReference>
<dbReference type="Proteomes" id="UP000502894">
    <property type="component" value="Chromosome"/>
</dbReference>
<reference evidence="1" key="1">
    <citation type="journal article" date="2020" name="Microbiol. Resour. Announc.">
        <title>Complete Genome Sequence of Novel Psychrotolerant Legionella Strain TUM19329, Isolated from Antarctic Lake Sediment.</title>
        <authorList>
            <person name="Shimada S."/>
            <person name="Nakai R."/>
            <person name="Aoki K."/>
            <person name="Shimoeda N."/>
            <person name="Ohno G."/>
            <person name="Miyazaki Y."/>
            <person name="Kudoh S."/>
            <person name="Imura S."/>
            <person name="Watanabe K."/>
            <person name="Ishii Y."/>
            <person name="Tateda K."/>
        </authorList>
    </citation>
    <scope>NUCLEOTIDE SEQUENCE [LARGE SCALE GENOMIC DNA]</scope>
    <source>
        <strain evidence="1">TUM19329</strain>
    </source>
</reference>
<dbReference type="KEGG" id="lant:TUM19329_21280"/>
<sequence length="149" mass="16756">MNKTIMAVLILVPATFLTGCVTQRTSYSSGYNSDYLYKRSNSSTGNLGVVSYGLDFGKGYGINYGPDDYGNGDYANCKYGNCDYAYHYGNSNYGLGYGSGDDKFVDYDSRGRSYSKRWRRPVGVDRWHNGTNGWYSGSRWHEGVRVLNR</sequence>
<proteinExistence type="predicted"/>
<keyword evidence="2" id="KW-1185">Reference proteome</keyword>
<evidence type="ECO:0000313" key="2">
    <source>
        <dbReference type="Proteomes" id="UP000502894"/>
    </source>
</evidence>
<dbReference type="PROSITE" id="PS51257">
    <property type="entry name" value="PROKAR_LIPOPROTEIN"/>
    <property type="match status" value="1"/>
</dbReference>
<organism evidence="1 2">
    <name type="scientific">Legionella antarctica</name>
    <dbReference type="NCBI Taxonomy" id="2708020"/>
    <lineage>
        <taxon>Bacteria</taxon>
        <taxon>Pseudomonadati</taxon>
        <taxon>Pseudomonadota</taxon>
        <taxon>Gammaproteobacteria</taxon>
        <taxon>Legionellales</taxon>
        <taxon>Legionellaceae</taxon>
        <taxon>Legionella</taxon>
    </lineage>
</organism>
<dbReference type="EMBL" id="AP022839">
    <property type="protein sequence ID" value="BCA95767.1"/>
    <property type="molecule type" value="Genomic_DNA"/>
</dbReference>
<gene>
    <name evidence="1" type="ORF">TUM19329_21280</name>
</gene>
<name>A0A6F8T6I9_9GAMM</name>
<evidence type="ECO:0000313" key="1">
    <source>
        <dbReference type="EMBL" id="BCA95767.1"/>
    </source>
</evidence>
<evidence type="ECO:0008006" key="3">
    <source>
        <dbReference type="Google" id="ProtNLM"/>
    </source>
</evidence>